<sequence>MSSKPTVLVLGATGFTGKLITEYLASHRDSSAFTLALGARSKSRLDDLVSSLDLGTAVELHVVDTTRHDQLEAVVRTATVVVNTIGPFYLWSTPVVEACVKHGVHYVDLTGETHWIKRIITSSHYAATKSGAIIVPSCGFDSIPADIIAYISSKTLRNHAGQHVDIDTSTSAYSIRGGMSGGTIGTVISMLESVPKDELRVSGKEYSLSPTVGKPSSRQPLVYRLFLPDTGKTLTGAMFFMTPTNRALVQRSWGLLETEAAQDNSQVHYGPGFRYSELLVTSGAVRAVLLTLGMAIGFGFMLVSPLRWLLKKMLPRPGEGPSESVRNNGFMKVTNITTAVALPGAAPLQVKSVMVGQGDPGYKLTSVLISEAALSLALTARGALPAIGRGGGVLTPATALGDVLVDRLAASGQVTFESKIVSARTREGKKTV</sequence>
<comment type="caution">
    <text evidence="4">The sequence shown here is derived from an EMBL/GenBank/DDBJ whole genome shotgun (WGS) entry which is preliminary data.</text>
</comment>
<keyword evidence="2" id="KW-1133">Transmembrane helix</keyword>
<dbReference type="Proteomes" id="UP000623467">
    <property type="component" value="Unassembled WGS sequence"/>
</dbReference>
<dbReference type="GO" id="GO:0009247">
    <property type="term" value="P:glycolipid biosynthetic process"/>
    <property type="evidence" value="ECO:0007669"/>
    <property type="project" value="TreeGrafter"/>
</dbReference>
<evidence type="ECO:0000259" key="3">
    <source>
        <dbReference type="Pfam" id="PF03435"/>
    </source>
</evidence>
<dbReference type="OrthoDB" id="10268090at2759"/>
<dbReference type="EMBL" id="JACAZH010000014">
    <property type="protein sequence ID" value="KAF7350914.1"/>
    <property type="molecule type" value="Genomic_DNA"/>
</dbReference>
<dbReference type="Pfam" id="PF03435">
    <property type="entry name" value="Sacchrp_dh_NADP"/>
    <property type="match status" value="1"/>
</dbReference>
<dbReference type="PANTHER" id="PTHR12286:SF5">
    <property type="entry name" value="SACCHAROPINE DEHYDROGENASE-LIKE OXIDOREDUCTASE"/>
    <property type="match status" value="1"/>
</dbReference>
<reference evidence="4" key="1">
    <citation type="submission" date="2020-05" db="EMBL/GenBank/DDBJ databases">
        <title>Mycena genomes resolve the evolution of fungal bioluminescence.</title>
        <authorList>
            <person name="Tsai I.J."/>
        </authorList>
    </citation>
    <scope>NUCLEOTIDE SEQUENCE</scope>
    <source>
        <strain evidence="4">160909Yilan</strain>
    </source>
</reference>
<dbReference type="AlphaFoldDB" id="A0A8H6Y2U0"/>
<organism evidence="4 5">
    <name type="scientific">Mycena sanguinolenta</name>
    <dbReference type="NCBI Taxonomy" id="230812"/>
    <lineage>
        <taxon>Eukaryota</taxon>
        <taxon>Fungi</taxon>
        <taxon>Dikarya</taxon>
        <taxon>Basidiomycota</taxon>
        <taxon>Agaricomycotina</taxon>
        <taxon>Agaricomycetes</taxon>
        <taxon>Agaricomycetidae</taxon>
        <taxon>Agaricales</taxon>
        <taxon>Marasmiineae</taxon>
        <taxon>Mycenaceae</taxon>
        <taxon>Mycena</taxon>
    </lineage>
</organism>
<dbReference type="InterPro" id="IPR051276">
    <property type="entry name" value="Saccharopine_DH-like_oxidrdct"/>
</dbReference>
<keyword evidence="2" id="KW-0812">Transmembrane</keyword>
<dbReference type="GO" id="GO:0005811">
    <property type="term" value="C:lipid droplet"/>
    <property type="evidence" value="ECO:0007669"/>
    <property type="project" value="TreeGrafter"/>
</dbReference>
<dbReference type="GO" id="GO:0005886">
    <property type="term" value="C:plasma membrane"/>
    <property type="evidence" value="ECO:0007669"/>
    <property type="project" value="TreeGrafter"/>
</dbReference>
<evidence type="ECO:0000313" key="4">
    <source>
        <dbReference type="EMBL" id="KAF7350914.1"/>
    </source>
</evidence>
<dbReference type="GO" id="GO:0005739">
    <property type="term" value="C:mitochondrion"/>
    <property type="evidence" value="ECO:0007669"/>
    <property type="project" value="TreeGrafter"/>
</dbReference>
<name>A0A8H6Y2U0_9AGAR</name>
<keyword evidence="5" id="KW-1185">Reference proteome</keyword>
<evidence type="ECO:0000256" key="1">
    <source>
        <dbReference type="ARBA" id="ARBA00038048"/>
    </source>
</evidence>
<evidence type="ECO:0000256" key="2">
    <source>
        <dbReference type="SAM" id="Phobius"/>
    </source>
</evidence>
<dbReference type="PANTHER" id="PTHR12286">
    <property type="entry name" value="SACCHAROPINE DEHYDROGENASE-LIKE OXIDOREDUCTASE"/>
    <property type="match status" value="1"/>
</dbReference>
<protein>
    <submittedName>
        <fullName evidence="4">Sacchrp-dh-NADP domain-containing protein</fullName>
    </submittedName>
</protein>
<proteinExistence type="inferred from homology"/>
<evidence type="ECO:0000313" key="5">
    <source>
        <dbReference type="Proteomes" id="UP000623467"/>
    </source>
</evidence>
<comment type="similarity">
    <text evidence="1">Belongs to the saccharopine dehydrogenase family.</text>
</comment>
<dbReference type="Gene3D" id="3.40.50.720">
    <property type="entry name" value="NAD(P)-binding Rossmann-like Domain"/>
    <property type="match status" value="1"/>
</dbReference>
<dbReference type="InterPro" id="IPR036291">
    <property type="entry name" value="NAD(P)-bd_dom_sf"/>
</dbReference>
<feature type="transmembrane region" description="Helical" evidence="2">
    <location>
        <begin position="283"/>
        <end position="303"/>
    </location>
</feature>
<dbReference type="SUPFAM" id="SSF51735">
    <property type="entry name" value="NAD(P)-binding Rossmann-fold domains"/>
    <property type="match status" value="1"/>
</dbReference>
<keyword evidence="2" id="KW-0472">Membrane</keyword>
<gene>
    <name evidence="4" type="ORF">MSAN_01653500</name>
</gene>
<accession>A0A8H6Y2U0</accession>
<feature type="domain" description="Saccharopine dehydrogenase NADP binding" evidence="3">
    <location>
        <begin position="7"/>
        <end position="111"/>
    </location>
</feature>
<dbReference type="InterPro" id="IPR005097">
    <property type="entry name" value="Sacchrp_dh_NADP-bd"/>
</dbReference>